<comment type="caution">
    <text evidence="2">The sequence shown here is derived from an EMBL/GenBank/DDBJ whole genome shotgun (WGS) entry which is preliminary data.</text>
</comment>
<feature type="transmembrane region" description="Helical" evidence="1">
    <location>
        <begin position="9"/>
        <end position="27"/>
    </location>
</feature>
<organism evidence="2 3">
    <name type="scientific">Lancefieldella rimae</name>
    <dbReference type="NCBI Taxonomy" id="1383"/>
    <lineage>
        <taxon>Bacteria</taxon>
        <taxon>Bacillati</taxon>
        <taxon>Actinomycetota</taxon>
        <taxon>Coriobacteriia</taxon>
        <taxon>Coriobacteriales</taxon>
        <taxon>Atopobiaceae</taxon>
        <taxon>Lancefieldella</taxon>
    </lineage>
</organism>
<sequence>MSETSQKMLGLCAIIVSIFLLIGGLYLPSDFIAEPLQGILTFAGVVLLIGGNVVMVVAHSGS</sequence>
<name>A0A930VVI5_9ACTN</name>
<evidence type="ECO:0000313" key="3">
    <source>
        <dbReference type="Proteomes" id="UP000698335"/>
    </source>
</evidence>
<keyword evidence="1" id="KW-1133">Transmembrane helix</keyword>
<evidence type="ECO:0000313" key="2">
    <source>
        <dbReference type="EMBL" id="MBF4807331.1"/>
    </source>
</evidence>
<reference evidence="2" key="1">
    <citation type="submission" date="2020-04" db="EMBL/GenBank/DDBJ databases">
        <title>Deep metagenomics examines the oral microbiome during advanced dental caries in children, revealing novel taxa and co-occurrences with host molecules.</title>
        <authorList>
            <person name="Baker J.L."/>
            <person name="Morton J.T."/>
            <person name="Dinis M."/>
            <person name="Alvarez R."/>
            <person name="Tran N.C."/>
            <person name="Knight R."/>
            <person name="Edlund A."/>
        </authorList>
    </citation>
    <scope>NUCLEOTIDE SEQUENCE</scope>
    <source>
        <strain evidence="2">JCVI_38_bin.5</strain>
    </source>
</reference>
<dbReference type="Proteomes" id="UP000698335">
    <property type="component" value="Unassembled WGS sequence"/>
</dbReference>
<gene>
    <name evidence="2" type="ORF">HXK26_01350</name>
</gene>
<protein>
    <submittedName>
        <fullName evidence="2">Uncharacterized protein</fullName>
    </submittedName>
</protein>
<dbReference type="AlphaFoldDB" id="A0A930VVI5"/>
<accession>A0A930VVI5</accession>
<feature type="transmembrane region" description="Helical" evidence="1">
    <location>
        <begin position="39"/>
        <end position="58"/>
    </location>
</feature>
<evidence type="ECO:0000256" key="1">
    <source>
        <dbReference type="SAM" id="Phobius"/>
    </source>
</evidence>
<proteinExistence type="predicted"/>
<keyword evidence="1" id="KW-0812">Transmembrane</keyword>
<dbReference type="EMBL" id="JABZGW010000029">
    <property type="protein sequence ID" value="MBF4807331.1"/>
    <property type="molecule type" value="Genomic_DNA"/>
</dbReference>
<keyword evidence="1" id="KW-0472">Membrane</keyword>